<keyword evidence="5" id="KW-0614">Plasmid</keyword>
<dbReference type="InterPro" id="IPR004104">
    <property type="entry name" value="Gfo/Idh/MocA-like_OxRdtase_C"/>
</dbReference>
<sequence length="406" mass="43475">MSAASHTTPSRRLFMAGSLAGIGGVLASERAAAQAIPATPTGRPEPKLDQPPPLPRDKHLGWAVVGLGDFAQAQILPAFQRARRSRAVALVSGNPEKAKSVAARYGIGPGGLYDYASMGKMADNADIAAVYIITPNSTHADLTIKALEAGKHVLCEKPMATNSAECRRMIDAAKAADRRLMIAYRVHWEPHNLRAKAMMDAGELGEVRFASSDHHRPLEPGKPRDQWRMLKAVAGGGSLVDIGIYGLNGIQWFFGESPSSVSASMHAPAGDPRFAEVEDVFTAQLVFPSGRHATVSSGYSADKKRIDLWGDKAVATLDPGTAYQGNRLVVGNAKRADEILTAEGDAVQFSGEIDHLSQVIAEGGELRTPGEMGLRDVRLIEALYQAAATRRWVDLNPDMTMRPGTP</sequence>
<dbReference type="RefSeq" id="WP_339159716.1">
    <property type="nucleotide sequence ID" value="NZ_LR743510.1"/>
</dbReference>
<dbReference type="SUPFAM" id="SSF51735">
    <property type="entry name" value="NAD(P)-binding Rossmann-fold domains"/>
    <property type="match status" value="1"/>
</dbReference>
<name>A0A679JFL7_9HYPH</name>
<gene>
    <name evidence="5" type="primary">gfo_1</name>
    <name evidence="5" type="ORF">MBLL_01174</name>
</gene>
<proteinExistence type="predicted"/>
<dbReference type="InterPro" id="IPR008354">
    <property type="entry name" value="Glc-Fru_OxRdtase_bac"/>
</dbReference>
<evidence type="ECO:0000256" key="1">
    <source>
        <dbReference type="ARBA" id="ARBA00023002"/>
    </source>
</evidence>
<dbReference type="GO" id="GO:0000166">
    <property type="term" value="F:nucleotide binding"/>
    <property type="evidence" value="ECO:0007669"/>
    <property type="project" value="InterPro"/>
</dbReference>
<dbReference type="InterPro" id="IPR000683">
    <property type="entry name" value="Gfo/Idh/MocA-like_OxRdtase_N"/>
</dbReference>
<organism evidence="5">
    <name type="scientific">Methylobacterium bullatum</name>
    <dbReference type="NCBI Taxonomy" id="570505"/>
    <lineage>
        <taxon>Bacteria</taxon>
        <taxon>Pseudomonadati</taxon>
        <taxon>Pseudomonadota</taxon>
        <taxon>Alphaproteobacteria</taxon>
        <taxon>Hyphomicrobiales</taxon>
        <taxon>Methylobacteriaceae</taxon>
        <taxon>Methylobacterium</taxon>
    </lineage>
</organism>
<dbReference type="EC" id="1.1.99.28" evidence="5"/>
<dbReference type="PANTHER" id="PTHR43818">
    <property type="entry name" value="BCDNA.GH03377"/>
    <property type="match status" value="1"/>
</dbReference>
<protein>
    <submittedName>
        <fullName evidence="5">Glucose--fructose oxidoreductase</fullName>
        <ecNumber evidence="5">1.1.99.28</ecNumber>
    </submittedName>
</protein>
<dbReference type="PANTHER" id="PTHR43818:SF11">
    <property type="entry name" value="BCDNA.GH03377"/>
    <property type="match status" value="1"/>
</dbReference>
<feature type="domain" description="Gfo/Idh/MocA-like oxidoreductase C-terminal" evidence="4">
    <location>
        <begin position="196"/>
        <end position="395"/>
    </location>
</feature>
<evidence type="ECO:0000256" key="2">
    <source>
        <dbReference type="SAM" id="MobiDB-lite"/>
    </source>
</evidence>
<dbReference type="Pfam" id="PF01408">
    <property type="entry name" value="GFO_IDH_MocA"/>
    <property type="match status" value="1"/>
</dbReference>
<feature type="region of interest" description="Disordered" evidence="2">
    <location>
        <begin position="33"/>
        <end position="55"/>
    </location>
</feature>
<evidence type="ECO:0000259" key="4">
    <source>
        <dbReference type="Pfam" id="PF02894"/>
    </source>
</evidence>
<reference evidence="5" key="1">
    <citation type="submission" date="2019-12" db="EMBL/GenBank/DDBJ databases">
        <authorList>
            <person name="Cremers G."/>
        </authorList>
    </citation>
    <scope>NUCLEOTIDE SEQUENCE</scope>
    <source>
        <strain evidence="5">Mbul2</strain>
        <plasmid evidence="5">1</plasmid>
    </source>
</reference>
<dbReference type="SUPFAM" id="SSF55347">
    <property type="entry name" value="Glyceraldehyde-3-phosphate dehydrogenase-like, C-terminal domain"/>
    <property type="match status" value="1"/>
</dbReference>
<accession>A0A679JFL7</accession>
<evidence type="ECO:0000313" key="5">
    <source>
        <dbReference type="EMBL" id="CAA2138493.1"/>
    </source>
</evidence>
<evidence type="ECO:0000259" key="3">
    <source>
        <dbReference type="Pfam" id="PF01408"/>
    </source>
</evidence>
<dbReference type="Gene3D" id="3.40.50.720">
    <property type="entry name" value="NAD(P)-binding Rossmann-like Domain"/>
    <property type="match status" value="1"/>
</dbReference>
<dbReference type="PRINTS" id="PR01775">
    <property type="entry name" value="GLFROXRDTASE"/>
</dbReference>
<dbReference type="InterPro" id="IPR050463">
    <property type="entry name" value="Gfo/Idh/MocA_oxidrdct_glycsds"/>
</dbReference>
<dbReference type="Pfam" id="PF02894">
    <property type="entry name" value="GFO_IDH_MocA_C"/>
    <property type="match status" value="1"/>
</dbReference>
<dbReference type="PROSITE" id="PS51318">
    <property type="entry name" value="TAT"/>
    <property type="match status" value="1"/>
</dbReference>
<dbReference type="InterPro" id="IPR036291">
    <property type="entry name" value="NAD(P)-bd_dom_sf"/>
</dbReference>
<geneLocation type="plasmid" evidence="5">
    <name>1</name>
</geneLocation>
<feature type="domain" description="Gfo/Idh/MocA-like oxidoreductase N-terminal" evidence="3">
    <location>
        <begin position="61"/>
        <end position="184"/>
    </location>
</feature>
<dbReference type="GO" id="GO:0047061">
    <property type="term" value="F:glucose-fructose oxidoreductase activity"/>
    <property type="evidence" value="ECO:0007669"/>
    <property type="project" value="UniProtKB-EC"/>
</dbReference>
<dbReference type="Gene3D" id="3.30.360.10">
    <property type="entry name" value="Dihydrodipicolinate Reductase, domain 2"/>
    <property type="match status" value="1"/>
</dbReference>
<dbReference type="EMBL" id="LR743510">
    <property type="protein sequence ID" value="CAA2138493.1"/>
    <property type="molecule type" value="Genomic_DNA"/>
</dbReference>
<dbReference type="InterPro" id="IPR006311">
    <property type="entry name" value="TAT_signal"/>
</dbReference>
<dbReference type="AlphaFoldDB" id="A0A679JFL7"/>
<keyword evidence="1 5" id="KW-0560">Oxidoreductase</keyword>